<evidence type="ECO:0000313" key="3">
    <source>
        <dbReference type="Proteomes" id="UP000681414"/>
    </source>
</evidence>
<evidence type="ECO:0000256" key="1">
    <source>
        <dbReference type="SAM" id="Phobius"/>
    </source>
</evidence>
<feature type="transmembrane region" description="Helical" evidence="1">
    <location>
        <begin position="38"/>
        <end position="57"/>
    </location>
</feature>
<dbReference type="Proteomes" id="UP000681414">
    <property type="component" value="Unassembled WGS sequence"/>
</dbReference>
<sequence>MNIKDYYTGMSRLYSHQTILCTIVFIIVILPSIKITQFFPAIGAGIFVLFLMIYFFFKYIYFSFKSNALPSPRILNQQSATLFMIMPSPVSTYNWKLYTGNGLCRYSAMEVKGREKKINKHQGRIFRIMDHEKNLLWNVHINNQGIKVYSNDQRLVFDAMKIDKKEFWANNGRDRYLIHKMAYRCVIKKNGRKIMTVSQGIMPLSLQKLFSSSTPMVVLDSNIKDYERSVCLAIFLQ</sequence>
<protein>
    <submittedName>
        <fullName evidence="2">Uncharacterized protein</fullName>
    </submittedName>
</protein>
<dbReference type="EMBL" id="JAGYPG010000001">
    <property type="protein sequence ID" value="MBS4194409.1"/>
    <property type="molecule type" value="Genomic_DNA"/>
</dbReference>
<comment type="caution">
    <text evidence="2">The sequence shown here is derived from an EMBL/GenBank/DDBJ whole genome shotgun (WGS) entry which is preliminary data.</text>
</comment>
<accession>A0A942TDD9</accession>
<keyword evidence="3" id="KW-1185">Reference proteome</keyword>
<proteinExistence type="predicted"/>
<keyword evidence="1" id="KW-1133">Transmembrane helix</keyword>
<organism evidence="2 3">
    <name type="scientific">Lederbergia citri</name>
    <dbReference type="NCBI Taxonomy" id="2833580"/>
    <lineage>
        <taxon>Bacteria</taxon>
        <taxon>Bacillati</taxon>
        <taxon>Bacillota</taxon>
        <taxon>Bacilli</taxon>
        <taxon>Bacillales</taxon>
        <taxon>Bacillaceae</taxon>
        <taxon>Lederbergia</taxon>
    </lineage>
</organism>
<name>A0A942TDD9_9BACI</name>
<keyword evidence="1" id="KW-0812">Transmembrane</keyword>
<feature type="transmembrane region" description="Helical" evidence="1">
    <location>
        <begin position="12"/>
        <end position="32"/>
    </location>
</feature>
<keyword evidence="1" id="KW-0472">Membrane</keyword>
<reference evidence="2 3" key="1">
    <citation type="submission" date="2021-05" db="EMBL/GenBank/DDBJ databases">
        <title>Novel Bacillus species.</title>
        <authorList>
            <person name="Liu G."/>
        </authorList>
    </citation>
    <scope>NUCLEOTIDE SEQUENCE [LARGE SCALE GENOMIC DNA]</scope>
    <source>
        <strain evidence="3">FJAT-49780</strain>
    </source>
</reference>
<dbReference type="RefSeq" id="WP_213123594.1">
    <property type="nucleotide sequence ID" value="NZ_JAGYPG010000001.1"/>
</dbReference>
<evidence type="ECO:0000313" key="2">
    <source>
        <dbReference type="EMBL" id="MBS4194409.1"/>
    </source>
</evidence>
<dbReference type="AlphaFoldDB" id="A0A942TDD9"/>
<gene>
    <name evidence="2" type="ORF">KHA97_04910</name>
</gene>